<evidence type="ECO:0000313" key="1">
    <source>
        <dbReference type="EMBL" id="MFC6767083.1"/>
    </source>
</evidence>
<dbReference type="AlphaFoldDB" id="A0ABD5SPX4"/>
<organism evidence="1 2">
    <name type="scientific">Natrinema soli</name>
    <dbReference type="NCBI Taxonomy" id="1930624"/>
    <lineage>
        <taxon>Archaea</taxon>
        <taxon>Methanobacteriati</taxon>
        <taxon>Methanobacteriota</taxon>
        <taxon>Stenosarchaea group</taxon>
        <taxon>Halobacteria</taxon>
        <taxon>Halobacteriales</taxon>
        <taxon>Natrialbaceae</taxon>
        <taxon>Natrinema</taxon>
    </lineage>
</organism>
<dbReference type="Gene3D" id="1.10.10.10">
    <property type="entry name" value="Winged helix-like DNA-binding domain superfamily/Winged helix DNA-binding domain"/>
    <property type="match status" value="1"/>
</dbReference>
<accession>A0ABD5SPX4</accession>
<comment type="caution">
    <text evidence="1">The sequence shown here is derived from an EMBL/GenBank/DDBJ whole genome shotgun (WGS) entry which is preliminary data.</text>
</comment>
<dbReference type="Pfam" id="PF12840">
    <property type="entry name" value="HTH_20"/>
    <property type="match status" value="1"/>
</dbReference>
<keyword evidence="2" id="KW-1185">Reference proteome</keyword>
<protein>
    <submittedName>
        <fullName evidence="1">Helix-turn-helix domain-containing protein</fullName>
    </submittedName>
</protein>
<gene>
    <name evidence="1" type="ORF">ACFQE6_19510</name>
</gene>
<reference evidence="1 2" key="1">
    <citation type="journal article" date="2019" name="Int. J. Syst. Evol. Microbiol.">
        <title>The Global Catalogue of Microorganisms (GCM) 10K type strain sequencing project: providing services to taxonomists for standard genome sequencing and annotation.</title>
        <authorList>
            <consortium name="The Broad Institute Genomics Platform"/>
            <consortium name="The Broad Institute Genome Sequencing Center for Infectious Disease"/>
            <person name="Wu L."/>
            <person name="Ma J."/>
        </authorList>
    </citation>
    <scope>NUCLEOTIDE SEQUENCE [LARGE SCALE GENOMIC DNA]</scope>
    <source>
        <strain evidence="1 2">LMG 29247</strain>
    </source>
</reference>
<dbReference type="EMBL" id="JBHSWV010000322">
    <property type="protein sequence ID" value="MFC6767083.1"/>
    <property type="molecule type" value="Genomic_DNA"/>
</dbReference>
<dbReference type="Proteomes" id="UP001596383">
    <property type="component" value="Unassembled WGS sequence"/>
</dbReference>
<sequence>MSTQASNTRSESTANPSAKLDVLGDDCARTILIATSEGPKTAKELTKRTDSSSATVYRRINNLLESDLLAECVRFENDGSHTTAYETTVDALRVRIDADGINVAVSDSDG</sequence>
<name>A0ABD5SPX4_9EURY</name>
<evidence type="ECO:0000313" key="2">
    <source>
        <dbReference type="Proteomes" id="UP001596383"/>
    </source>
</evidence>
<dbReference type="SUPFAM" id="SSF46785">
    <property type="entry name" value="Winged helix' DNA-binding domain"/>
    <property type="match status" value="1"/>
</dbReference>
<dbReference type="InterPro" id="IPR036390">
    <property type="entry name" value="WH_DNA-bd_sf"/>
</dbReference>
<dbReference type="RefSeq" id="WP_273740014.1">
    <property type="nucleotide sequence ID" value="NZ_JAQIVI010000322.1"/>
</dbReference>
<dbReference type="InterPro" id="IPR036388">
    <property type="entry name" value="WH-like_DNA-bd_sf"/>
</dbReference>
<dbReference type="CDD" id="cd00090">
    <property type="entry name" value="HTH_ARSR"/>
    <property type="match status" value="1"/>
</dbReference>
<dbReference type="InterPro" id="IPR011991">
    <property type="entry name" value="ArsR-like_HTH"/>
</dbReference>
<proteinExistence type="predicted"/>